<dbReference type="PANTHER" id="PTHR10219">
    <property type="entry name" value="GLYCOLIPID TRANSFER PROTEIN-RELATED"/>
    <property type="match status" value="1"/>
</dbReference>
<protein>
    <submittedName>
        <fullName evidence="2">Glycolipid transfer protein</fullName>
    </submittedName>
</protein>
<keyword evidence="3" id="KW-1185">Reference proteome</keyword>
<proteinExistence type="predicted"/>
<gene>
    <name evidence="2" type="ORF">QTG54_013032</name>
</gene>
<reference evidence="2" key="1">
    <citation type="submission" date="2023-06" db="EMBL/GenBank/DDBJ databases">
        <title>Survivors Of The Sea: Transcriptome response of Skeletonema marinoi to long-term dormancy.</title>
        <authorList>
            <person name="Pinder M.I.M."/>
            <person name="Kourtchenko O."/>
            <person name="Robertson E.K."/>
            <person name="Larsson T."/>
            <person name="Maumus F."/>
            <person name="Osuna-Cruz C.M."/>
            <person name="Vancaester E."/>
            <person name="Stenow R."/>
            <person name="Vandepoele K."/>
            <person name="Ploug H."/>
            <person name="Bruchert V."/>
            <person name="Godhe A."/>
            <person name="Topel M."/>
        </authorList>
    </citation>
    <scope>NUCLEOTIDE SEQUENCE</scope>
    <source>
        <strain evidence="2">R05AC</strain>
    </source>
</reference>
<dbReference type="PANTHER" id="PTHR10219:SF43">
    <property type="entry name" value="GLYCOLIPID TRANSFER PROTEIN DOMAIN-CONTAINING PROTEIN"/>
    <property type="match status" value="1"/>
</dbReference>
<feature type="domain" description="Glycolipid transfer protein" evidence="1">
    <location>
        <begin position="184"/>
        <end position="331"/>
    </location>
</feature>
<name>A0AAD8XZT4_9STRA</name>
<dbReference type="GO" id="GO:0016020">
    <property type="term" value="C:membrane"/>
    <property type="evidence" value="ECO:0007669"/>
    <property type="project" value="TreeGrafter"/>
</dbReference>
<dbReference type="GO" id="GO:1902388">
    <property type="term" value="F:ceramide 1-phosphate transfer activity"/>
    <property type="evidence" value="ECO:0007669"/>
    <property type="project" value="TreeGrafter"/>
</dbReference>
<dbReference type="Proteomes" id="UP001224775">
    <property type="component" value="Unassembled WGS sequence"/>
</dbReference>
<dbReference type="InterPro" id="IPR036497">
    <property type="entry name" value="GLTP_sf"/>
</dbReference>
<accession>A0AAD8XZT4</accession>
<dbReference type="Pfam" id="PF08718">
    <property type="entry name" value="GLTP"/>
    <property type="match status" value="1"/>
</dbReference>
<evidence type="ECO:0000313" key="3">
    <source>
        <dbReference type="Proteomes" id="UP001224775"/>
    </source>
</evidence>
<dbReference type="GO" id="GO:1902387">
    <property type="term" value="F:ceramide 1-phosphate binding"/>
    <property type="evidence" value="ECO:0007669"/>
    <property type="project" value="TreeGrafter"/>
</dbReference>
<dbReference type="Gene3D" id="1.10.3520.10">
    <property type="entry name" value="Glycolipid transfer protein"/>
    <property type="match status" value="1"/>
</dbReference>
<comment type="caution">
    <text evidence="2">The sequence shown here is derived from an EMBL/GenBank/DDBJ whole genome shotgun (WGS) entry which is preliminary data.</text>
</comment>
<evidence type="ECO:0000259" key="1">
    <source>
        <dbReference type="Pfam" id="PF08718"/>
    </source>
</evidence>
<organism evidence="2 3">
    <name type="scientific">Skeletonema marinoi</name>
    <dbReference type="NCBI Taxonomy" id="267567"/>
    <lineage>
        <taxon>Eukaryota</taxon>
        <taxon>Sar</taxon>
        <taxon>Stramenopiles</taxon>
        <taxon>Ochrophyta</taxon>
        <taxon>Bacillariophyta</taxon>
        <taxon>Coscinodiscophyceae</taxon>
        <taxon>Thalassiosirophycidae</taxon>
        <taxon>Thalassiosirales</taxon>
        <taxon>Skeletonemataceae</taxon>
        <taxon>Skeletonema</taxon>
        <taxon>Skeletonema marinoi-dohrnii complex</taxon>
    </lineage>
</organism>
<dbReference type="GO" id="GO:0005829">
    <property type="term" value="C:cytosol"/>
    <property type="evidence" value="ECO:0007669"/>
    <property type="project" value="TreeGrafter"/>
</dbReference>
<dbReference type="InterPro" id="IPR014830">
    <property type="entry name" value="Glycolipid_transfer_prot_dom"/>
</dbReference>
<sequence>MQSVVAQIQEVPATLSAKLSNHHLGRPEYLSHQDISPTDTNSHTAIIMKSDVNRISNQFRTEMKLLSLILSSIRRHKHNAASVLSISFILFFAGRGITEAHLPAIPFLRGGYSSYSVPAAKPMGLGMKPIGKLYGLANLKRTLTHIGEKIRLKPKQTYSKEAEGNQYLDEVLGAFTHVLNGNDIDTAQLLKACKAHLKLMKSGGASLRLVAKDLETNLLKAEKPFKKAPKQGKTLYSLLESERHSGIHKEGNELENESAAMGLLWIRRSLAFQLDLFESSLLSENGKHPGVAAIDAYEKHLSPYHGWMLQKVFPLSLSAMPKRSSFISAFGGRDEPVSPAHEEEIVRKLSALLKTWRPIIKRWSNDFESLNLEDTRPA</sequence>
<evidence type="ECO:0000313" key="2">
    <source>
        <dbReference type="EMBL" id="KAK1736432.1"/>
    </source>
</evidence>
<dbReference type="EMBL" id="JATAAI010000029">
    <property type="protein sequence ID" value="KAK1736432.1"/>
    <property type="molecule type" value="Genomic_DNA"/>
</dbReference>
<dbReference type="AlphaFoldDB" id="A0AAD8XZT4"/>
<dbReference type="SUPFAM" id="SSF110004">
    <property type="entry name" value="Glycolipid transfer protein, GLTP"/>
    <property type="match status" value="1"/>
</dbReference>